<reference evidence="1" key="1">
    <citation type="submission" date="2020-08" db="EMBL/GenBank/DDBJ databases">
        <title>Multicomponent nature underlies the extraordinary mechanical properties of spider dragline silk.</title>
        <authorList>
            <person name="Kono N."/>
            <person name="Nakamura H."/>
            <person name="Mori M."/>
            <person name="Yoshida Y."/>
            <person name="Ohtoshi R."/>
            <person name="Malay A.D."/>
            <person name="Moran D.A.P."/>
            <person name="Tomita M."/>
            <person name="Numata K."/>
            <person name="Arakawa K."/>
        </authorList>
    </citation>
    <scope>NUCLEOTIDE SEQUENCE</scope>
</reference>
<comment type="caution">
    <text evidence="1">The sequence shown here is derived from an EMBL/GenBank/DDBJ whole genome shotgun (WGS) entry which is preliminary data.</text>
</comment>
<proteinExistence type="predicted"/>
<evidence type="ECO:0000313" key="1">
    <source>
        <dbReference type="EMBL" id="GFT52139.1"/>
    </source>
</evidence>
<dbReference type="AlphaFoldDB" id="A0A8X6P7B0"/>
<dbReference type="EMBL" id="BMAW01017104">
    <property type="protein sequence ID" value="GFT52139.1"/>
    <property type="molecule type" value="Genomic_DNA"/>
</dbReference>
<organism evidence="1 2">
    <name type="scientific">Nephila pilipes</name>
    <name type="common">Giant wood spider</name>
    <name type="synonym">Nephila maculata</name>
    <dbReference type="NCBI Taxonomy" id="299642"/>
    <lineage>
        <taxon>Eukaryota</taxon>
        <taxon>Metazoa</taxon>
        <taxon>Ecdysozoa</taxon>
        <taxon>Arthropoda</taxon>
        <taxon>Chelicerata</taxon>
        <taxon>Arachnida</taxon>
        <taxon>Araneae</taxon>
        <taxon>Araneomorphae</taxon>
        <taxon>Entelegynae</taxon>
        <taxon>Araneoidea</taxon>
        <taxon>Nephilidae</taxon>
        <taxon>Nephila</taxon>
    </lineage>
</organism>
<name>A0A8X6P7B0_NEPPI</name>
<gene>
    <name evidence="1" type="ORF">NPIL_90281</name>
</gene>
<sequence length="56" mass="6576">DFGGRKVRYQQLRDETGLCLDVDKKKVEEVSHYKCRNCLFESSSAKGLLSHRLMYH</sequence>
<feature type="non-terminal residue" evidence="1">
    <location>
        <position position="1"/>
    </location>
</feature>
<keyword evidence="2" id="KW-1185">Reference proteome</keyword>
<protein>
    <submittedName>
        <fullName evidence="1">Uncharacterized protein</fullName>
    </submittedName>
</protein>
<accession>A0A8X6P7B0</accession>
<dbReference type="Proteomes" id="UP000887013">
    <property type="component" value="Unassembled WGS sequence"/>
</dbReference>
<evidence type="ECO:0000313" key="2">
    <source>
        <dbReference type="Proteomes" id="UP000887013"/>
    </source>
</evidence>